<evidence type="ECO:0000256" key="3">
    <source>
        <dbReference type="ARBA" id="ARBA00022692"/>
    </source>
</evidence>
<feature type="transmembrane region" description="Helical" evidence="6">
    <location>
        <begin position="41"/>
        <end position="60"/>
    </location>
</feature>
<keyword evidence="2" id="KW-1003">Cell membrane</keyword>
<evidence type="ECO:0000259" key="7">
    <source>
        <dbReference type="Pfam" id="PF13396"/>
    </source>
</evidence>
<keyword evidence="5 6" id="KW-0472">Membrane</keyword>
<dbReference type="PATRIC" id="fig|1423739.3.peg.3061"/>
<keyword evidence="3 6" id="KW-0812">Transmembrane</keyword>
<feature type="transmembrane region" description="Helical" evidence="6">
    <location>
        <begin position="6"/>
        <end position="29"/>
    </location>
</feature>
<dbReference type="STRING" id="1423739.FC85_GL002943"/>
<dbReference type="EMBL" id="AZEY01000050">
    <property type="protein sequence ID" value="KRL66097.1"/>
    <property type="molecule type" value="Genomic_DNA"/>
</dbReference>
<accession>A0A0R1SAQ4</accession>
<dbReference type="RefSeq" id="WP_057864501.1">
    <property type="nucleotide sequence ID" value="NZ_AZEY01000050.1"/>
</dbReference>
<comment type="subcellular location">
    <subcellularLocation>
        <location evidence="1">Cell membrane</location>
        <topology evidence="1">Multi-pass membrane protein</topology>
    </subcellularLocation>
</comment>
<keyword evidence="4 6" id="KW-1133">Transmembrane helix</keyword>
<dbReference type="Pfam" id="PF13396">
    <property type="entry name" value="PLDc_N"/>
    <property type="match status" value="1"/>
</dbReference>
<evidence type="ECO:0000256" key="4">
    <source>
        <dbReference type="ARBA" id="ARBA00022989"/>
    </source>
</evidence>
<dbReference type="AlphaFoldDB" id="A0A0R1SAQ4"/>
<sequence length="65" mass="7754">MPLHDTFPILIPLIILQFGLAIWALIDIFRHQHYKIGNRYLWIPVVLLISIFGPVIYFVFGRRDY</sequence>
<dbReference type="GO" id="GO:0005886">
    <property type="term" value="C:plasma membrane"/>
    <property type="evidence" value="ECO:0007669"/>
    <property type="project" value="UniProtKB-SubCell"/>
</dbReference>
<reference evidence="8 9" key="1">
    <citation type="journal article" date="2015" name="Genome Announc.">
        <title>Expanding the biotechnology potential of lactobacilli through comparative genomics of 213 strains and associated genera.</title>
        <authorList>
            <person name="Sun Z."/>
            <person name="Harris H.M."/>
            <person name="McCann A."/>
            <person name="Guo C."/>
            <person name="Argimon S."/>
            <person name="Zhang W."/>
            <person name="Yang X."/>
            <person name="Jeffery I.B."/>
            <person name="Cooney J.C."/>
            <person name="Kagawa T.F."/>
            <person name="Liu W."/>
            <person name="Song Y."/>
            <person name="Salvetti E."/>
            <person name="Wrobel A."/>
            <person name="Rasinkangas P."/>
            <person name="Parkhill J."/>
            <person name="Rea M.C."/>
            <person name="O'Sullivan O."/>
            <person name="Ritari J."/>
            <person name="Douillard F.P."/>
            <person name="Paul Ross R."/>
            <person name="Yang R."/>
            <person name="Briner A.E."/>
            <person name="Felis G.E."/>
            <person name="de Vos W.M."/>
            <person name="Barrangou R."/>
            <person name="Klaenhammer T.R."/>
            <person name="Caufield P.W."/>
            <person name="Cui Y."/>
            <person name="Zhang H."/>
            <person name="O'Toole P.W."/>
        </authorList>
    </citation>
    <scope>NUCLEOTIDE SEQUENCE [LARGE SCALE GENOMIC DNA]</scope>
    <source>
        <strain evidence="8 9">DSM 14421</strain>
    </source>
</reference>
<feature type="domain" description="Cardiolipin synthase N-terminal" evidence="7">
    <location>
        <begin position="20"/>
        <end position="62"/>
    </location>
</feature>
<evidence type="ECO:0000313" key="9">
    <source>
        <dbReference type="Proteomes" id="UP000052013"/>
    </source>
</evidence>
<gene>
    <name evidence="8" type="ORF">FC85_GL002943</name>
</gene>
<name>A0A0R1SAQ4_9LACO</name>
<evidence type="ECO:0000256" key="1">
    <source>
        <dbReference type="ARBA" id="ARBA00004651"/>
    </source>
</evidence>
<protein>
    <recommendedName>
        <fullName evidence="7">Cardiolipin synthase N-terminal domain-containing protein</fullName>
    </recommendedName>
</protein>
<evidence type="ECO:0000256" key="5">
    <source>
        <dbReference type="ARBA" id="ARBA00023136"/>
    </source>
</evidence>
<evidence type="ECO:0000256" key="2">
    <source>
        <dbReference type="ARBA" id="ARBA00022475"/>
    </source>
</evidence>
<organism evidence="8 9">
    <name type="scientific">Lentilactobacillus diolivorans DSM 14421</name>
    <dbReference type="NCBI Taxonomy" id="1423739"/>
    <lineage>
        <taxon>Bacteria</taxon>
        <taxon>Bacillati</taxon>
        <taxon>Bacillota</taxon>
        <taxon>Bacilli</taxon>
        <taxon>Lactobacillales</taxon>
        <taxon>Lactobacillaceae</taxon>
        <taxon>Lentilactobacillus</taxon>
    </lineage>
</organism>
<proteinExistence type="predicted"/>
<dbReference type="Proteomes" id="UP000052013">
    <property type="component" value="Unassembled WGS sequence"/>
</dbReference>
<evidence type="ECO:0000256" key="6">
    <source>
        <dbReference type="SAM" id="Phobius"/>
    </source>
</evidence>
<dbReference type="InterPro" id="IPR027379">
    <property type="entry name" value="CLS_N"/>
</dbReference>
<comment type="caution">
    <text evidence="8">The sequence shown here is derived from an EMBL/GenBank/DDBJ whole genome shotgun (WGS) entry which is preliminary data.</text>
</comment>
<evidence type="ECO:0000313" key="8">
    <source>
        <dbReference type="EMBL" id="KRL66097.1"/>
    </source>
</evidence>